<reference evidence="2 3" key="1">
    <citation type="submission" date="2024-05" db="EMBL/GenBank/DDBJ databases">
        <title>Genome sequencing and assembly of Indian major carp, Cirrhinus mrigala (Hamilton, 1822).</title>
        <authorList>
            <person name="Mohindra V."/>
            <person name="Chowdhury L.M."/>
            <person name="Lal K."/>
            <person name="Jena J.K."/>
        </authorList>
    </citation>
    <scope>NUCLEOTIDE SEQUENCE [LARGE SCALE GENOMIC DNA]</scope>
    <source>
        <strain evidence="2">CM1030</strain>
        <tissue evidence="2">Blood</tissue>
    </source>
</reference>
<feature type="region of interest" description="Disordered" evidence="1">
    <location>
        <begin position="1"/>
        <end position="38"/>
    </location>
</feature>
<accession>A0ABD0MDT6</accession>
<evidence type="ECO:0000313" key="3">
    <source>
        <dbReference type="Proteomes" id="UP001529510"/>
    </source>
</evidence>
<comment type="caution">
    <text evidence="2">The sequence shown here is derived from an EMBL/GenBank/DDBJ whole genome shotgun (WGS) entry which is preliminary data.</text>
</comment>
<dbReference type="AlphaFoldDB" id="A0ABD0MDT6"/>
<dbReference type="EMBL" id="JAMKFB020000831">
    <property type="protein sequence ID" value="KAL0147142.1"/>
    <property type="molecule type" value="Genomic_DNA"/>
</dbReference>
<keyword evidence="3" id="KW-1185">Reference proteome</keyword>
<proteinExistence type="predicted"/>
<sequence>MQRERLEEEDGGGKEMAGEQERGGQQKERGGQQKERKYGKGLTVAVEIVGESRITMMEMLTKIKEECGKVIACRYKTPKDYELTMEDEDGKEKLLDGLKIKESRILAKEVNNDELIVSFLGLPAYIEDGEILEKLQDWGVTAISQIKRRMWPGTDIADGTRFLKGKTMEGKAMDAEESVGQQGASDMERNGNVVVKGLKQMREKEKGMREKDISTKEVNWMKRKWGDIYTRDFGYGHWPEGYK</sequence>
<evidence type="ECO:0000313" key="2">
    <source>
        <dbReference type="EMBL" id="KAL0147142.1"/>
    </source>
</evidence>
<evidence type="ECO:0000256" key="1">
    <source>
        <dbReference type="SAM" id="MobiDB-lite"/>
    </source>
</evidence>
<gene>
    <name evidence="2" type="ORF">M9458_057666</name>
</gene>
<protein>
    <submittedName>
        <fullName evidence="2">Uncharacterized protein</fullName>
    </submittedName>
</protein>
<organism evidence="2 3">
    <name type="scientific">Cirrhinus mrigala</name>
    <name type="common">Mrigala</name>
    <dbReference type="NCBI Taxonomy" id="683832"/>
    <lineage>
        <taxon>Eukaryota</taxon>
        <taxon>Metazoa</taxon>
        <taxon>Chordata</taxon>
        <taxon>Craniata</taxon>
        <taxon>Vertebrata</taxon>
        <taxon>Euteleostomi</taxon>
        <taxon>Actinopterygii</taxon>
        <taxon>Neopterygii</taxon>
        <taxon>Teleostei</taxon>
        <taxon>Ostariophysi</taxon>
        <taxon>Cypriniformes</taxon>
        <taxon>Cyprinidae</taxon>
        <taxon>Labeoninae</taxon>
        <taxon>Labeonini</taxon>
        <taxon>Cirrhinus</taxon>
    </lineage>
</organism>
<dbReference type="Proteomes" id="UP001529510">
    <property type="component" value="Unassembled WGS sequence"/>
</dbReference>
<name>A0ABD0MDT6_CIRMR</name>